<dbReference type="RefSeq" id="WP_249738177.1">
    <property type="nucleotide sequence ID" value="NZ_JAKNCJ010000008.1"/>
</dbReference>
<keyword evidence="4" id="KW-1185">Reference proteome</keyword>
<reference evidence="3" key="1">
    <citation type="submission" date="2022-02" db="EMBL/GenBank/DDBJ databases">
        <authorList>
            <person name="Lee M."/>
            <person name="Kim S.-J."/>
            <person name="Jung M.-Y."/>
        </authorList>
    </citation>
    <scope>NUCLEOTIDE SEQUENCE</scope>
    <source>
        <strain evidence="3">JHP9</strain>
    </source>
</reference>
<organism evidence="3 4">
    <name type="scientific">Brachybacterium equifaecis</name>
    <dbReference type="NCBI Taxonomy" id="2910770"/>
    <lineage>
        <taxon>Bacteria</taxon>
        <taxon>Bacillati</taxon>
        <taxon>Actinomycetota</taxon>
        <taxon>Actinomycetes</taxon>
        <taxon>Micrococcales</taxon>
        <taxon>Dermabacteraceae</taxon>
        <taxon>Brachybacterium</taxon>
    </lineage>
</organism>
<feature type="compositionally biased region" description="Low complexity" evidence="1">
    <location>
        <begin position="451"/>
        <end position="481"/>
    </location>
</feature>
<feature type="region of interest" description="Disordered" evidence="1">
    <location>
        <begin position="445"/>
        <end position="481"/>
    </location>
</feature>
<evidence type="ECO:0000313" key="3">
    <source>
        <dbReference type="EMBL" id="MCL6424095.1"/>
    </source>
</evidence>
<evidence type="ECO:0000313" key="4">
    <source>
        <dbReference type="Proteomes" id="UP001203761"/>
    </source>
</evidence>
<comment type="caution">
    <text evidence="3">The sequence shown here is derived from an EMBL/GenBank/DDBJ whole genome shotgun (WGS) entry which is preliminary data.</text>
</comment>
<evidence type="ECO:0000259" key="2">
    <source>
        <dbReference type="Pfam" id="PF17173"/>
    </source>
</evidence>
<dbReference type="InterPro" id="IPR033435">
    <property type="entry name" value="DUF5129"/>
</dbReference>
<name>A0ABT0R2D2_9MICO</name>
<dbReference type="EMBL" id="JAKNCJ010000008">
    <property type="protein sequence ID" value="MCL6424095.1"/>
    <property type="molecule type" value="Genomic_DNA"/>
</dbReference>
<evidence type="ECO:0000256" key="1">
    <source>
        <dbReference type="SAM" id="MobiDB-lite"/>
    </source>
</evidence>
<gene>
    <name evidence="3" type="ORF">Bequi_12020</name>
</gene>
<proteinExistence type="predicted"/>
<dbReference type="Proteomes" id="UP001203761">
    <property type="component" value="Unassembled WGS sequence"/>
</dbReference>
<dbReference type="Pfam" id="PF17173">
    <property type="entry name" value="DUF5129"/>
    <property type="match status" value="1"/>
</dbReference>
<accession>A0ABT0R2D2</accession>
<dbReference type="Gene3D" id="3.10.310.50">
    <property type="match status" value="1"/>
</dbReference>
<feature type="domain" description="DUF5129" evidence="2">
    <location>
        <begin position="43"/>
        <end position="221"/>
    </location>
</feature>
<sequence>MRTDHLHRIWSLLLVLALAALLPVALHPVAALAERPLTRESLVLDEAGVIDDAQIINRISALPRPEAGPADLQIAVLVSDDLDASDYDASVAQHVRERANPEVVSAVSGDLAPHTLLIVLSPELRKVGAYASEDLGLRREQKDAVTGAMKPAARDARWSDAVVAGAQAYVAHDGADGSGAWARLAPHLPWVLAAAGIAVAAGIAAVILRRRAPESPGRAERRRRRYDATTERLLARFPDSISAAAADRALAPYRGFPRETFAPQREGHLESVAELAGGRTPTAQEVRDRDLIALLQGGDLTAFEDDLQYARQMSPEMRDRWETGNGRAQFEEQAEEAEAGWSSIPVDLREGIVLEVEPHRRGVDAAVQAVRDGRMPPLKGERLIRHHPKQLREQTEKAGRLVGAAARKQGLKQKDIRSWSAFTSPSRSAYSSSDFQSGILGASMLHTLNPSSSGSGSGSDSSSSFSADSSPSSFSGGSDSF</sequence>
<protein>
    <submittedName>
        <fullName evidence="3">DUF5129 domain-containing protein</fullName>
    </submittedName>
</protein>